<dbReference type="CDD" id="cd03696">
    <property type="entry name" value="SelB_II"/>
    <property type="match status" value="1"/>
</dbReference>
<dbReference type="NCBIfam" id="TIGR00475">
    <property type="entry name" value="selB"/>
    <property type="match status" value="1"/>
</dbReference>
<accession>A0A248LG10</accession>
<feature type="domain" description="Tr-type G" evidence="9">
    <location>
        <begin position="1"/>
        <end position="171"/>
    </location>
</feature>
<reference evidence="11" key="1">
    <citation type="submission" date="2017-06" db="EMBL/GenBank/DDBJ databases">
        <title>Whole genome sequence of Laribacter hongkongensis LHGZ1.</title>
        <authorList>
            <person name="Chen D."/>
            <person name="Wu H."/>
            <person name="Chen J."/>
        </authorList>
    </citation>
    <scope>NUCLEOTIDE SEQUENCE [LARGE SCALE GENOMIC DNA]</scope>
    <source>
        <strain evidence="11">LHGZ1</strain>
    </source>
</reference>
<dbReference type="PANTHER" id="PTHR43721">
    <property type="entry name" value="ELONGATION FACTOR TU-RELATED"/>
    <property type="match status" value="1"/>
</dbReference>
<keyword evidence="4" id="KW-0547">Nucleotide-binding</keyword>
<dbReference type="InterPro" id="IPR015190">
    <property type="entry name" value="Elong_fac_SelB-wing-hlx_typ-2"/>
</dbReference>
<name>A0A248LG10_9NEIS</name>
<dbReference type="Pfam" id="PF03144">
    <property type="entry name" value="GTP_EFTU_D2"/>
    <property type="match status" value="1"/>
</dbReference>
<dbReference type="GO" id="GO:0005737">
    <property type="term" value="C:cytoplasm"/>
    <property type="evidence" value="ECO:0007669"/>
    <property type="project" value="UniProtKB-SubCell"/>
</dbReference>
<dbReference type="InterPro" id="IPR057335">
    <property type="entry name" value="Beta-barrel_SelB"/>
</dbReference>
<dbReference type="SUPFAM" id="SSF46785">
    <property type="entry name" value="Winged helix' DNA-binding domain"/>
    <property type="match status" value="3"/>
</dbReference>
<comment type="subcellular location">
    <subcellularLocation>
        <location evidence="1">Cytoplasm</location>
    </subcellularLocation>
</comment>
<keyword evidence="6" id="KW-0342">GTP-binding</keyword>
<keyword evidence="3" id="KW-0963">Cytoplasm</keyword>
<evidence type="ECO:0000259" key="9">
    <source>
        <dbReference type="PROSITE" id="PS51722"/>
    </source>
</evidence>
<dbReference type="InterPro" id="IPR009001">
    <property type="entry name" value="Transl_elong_EF1A/Init_IF2_C"/>
</dbReference>
<dbReference type="SUPFAM" id="SSF50447">
    <property type="entry name" value="Translation proteins"/>
    <property type="match status" value="1"/>
</dbReference>
<evidence type="ECO:0000256" key="8">
    <source>
        <dbReference type="ARBA" id="ARBA00031615"/>
    </source>
</evidence>
<dbReference type="AlphaFoldDB" id="A0A248LG10"/>
<dbReference type="EMBL" id="CP022115">
    <property type="protein sequence ID" value="ASJ23582.1"/>
    <property type="molecule type" value="Genomic_DNA"/>
</dbReference>
<dbReference type="InterPro" id="IPR048649">
    <property type="entry name" value="WHD_1st_3rd_SelB"/>
</dbReference>
<comment type="function">
    <text evidence="7">Translation factor necessary for the incorporation of selenocysteine into proteins. It probably replaces EF-Tu for the insertion of selenocysteine directed by the UGA codon. SelB binds GTP and GDP.</text>
</comment>
<dbReference type="Gene3D" id="2.40.30.10">
    <property type="entry name" value="Translation factors"/>
    <property type="match status" value="1"/>
</dbReference>
<dbReference type="InterPro" id="IPR027417">
    <property type="entry name" value="P-loop_NTPase"/>
</dbReference>
<dbReference type="GO" id="GO:0003924">
    <property type="term" value="F:GTPase activity"/>
    <property type="evidence" value="ECO:0007669"/>
    <property type="project" value="InterPro"/>
</dbReference>
<dbReference type="Pfam" id="PF09107">
    <property type="entry name" value="WHD_3rd_SelB"/>
    <property type="match status" value="1"/>
</dbReference>
<dbReference type="OrthoDB" id="9803139at2"/>
<dbReference type="InterPro" id="IPR031157">
    <property type="entry name" value="G_TR_CS"/>
</dbReference>
<evidence type="ECO:0000256" key="1">
    <source>
        <dbReference type="ARBA" id="ARBA00004496"/>
    </source>
</evidence>
<dbReference type="RefSeq" id="WP_088860178.1">
    <property type="nucleotide sequence ID" value="NZ_CP022115.1"/>
</dbReference>
<evidence type="ECO:0000313" key="10">
    <source>
        <dbReference type="EMBL" id="ASJ23582.1"/>
    </source>
</evidence>
<protein>
    <recommendedName>
        <fullName evidence="2">Selenocysteine-specific elongation factor</fullName>
    </recommendedName>
    <alternativeName>
        <fullName evidence="8">SelB translation factor</fullName>
    </alternativeName>
</protein>
<dbReference type="Pfam" id="PF21214">
    <property type="entry name" value="WHD_2nd_SelB_bact"/>
    <property type="match status" value="1"/>
</dbReference>
<evidence type="ECO:0000313" key="11">
    <source>
        <dbReference type="Proteomes" id="UP000197424"/>
    </source>
</evidence>
<dbReference type="CDD" id="cd04171">
    <property type="entry name" value="SelB"/>
    <property type="match status" value="1"/>
</dbReference>
<dbReference type="InterPro" id="IPR000795">
    <property type="entry name" value="T_Tr_GTP-bd_dom"/>
</dbReference>
<dbReference type="InterPro" id="IPR050055">
    <property type="entry name" value="EF-Tu_GTPase"/>
</dbReference>
<evidence type="ECO:0000256" key="3">
    <source>
        <dbReference type="ARBA" id="ARBA00022490"/>
    </source>
</evidence>
<dbReference type="Gene3D" id="1.10.10.10">
    <property type="entry name" value="Winged helix-like DNA-binding domain superfamily/Winged helix DNA-binding domain"/>
    <property type="match status" value="3"/>
</dbReference>
<dbReference type="Gene3D" id="3.40.50.300">
    <property type="entry name" value="P-loop containing nucleotide triphosphate hydrolases"/>
    <property type="match status" value="1"/>
</dbReference>
<dbReference type="GO" id="GO:0003746">
    <property type="term" value="F:translation elongation factor activity"/>
    <property type="evidence" value="ECO:0007669"/>
    <property type="project" value="InterPro"/>
</dbReference>
<sequence>MLIATAGHVDHGKTSLLRALTGVDTDRLPEEKRRGMTIDLGYAYLPREQGEPLGFIDVPGHEKFLPNMLAGVGGIHHALLVVAADDGVMPQTSEHLAILTLAGVRSLSVAISKCDLVSDGRIADVTAELHALLAAFRLTVHGIHPVSAPRGTGIDTLRDTLLALAATTGPTASPARRFRLAIDRAFTVTGSGLVVTGTALAGQVAVGDSLWLTGADRPVRVRGLRAQHTPVEQAGAGCRLALNLAGDIGRDDIRRGDWLLAQEPPAPADRITVWLTASPLAEHALRHWQPVHLHYAASHVTGRVALLDHSSLAAGQTGLAELALDQPLHLAAGDRLILRDMHGAETLGVAQVLELGVPARGKRTPERLAYLAALHAALPDDDTSLAVLATRNAVRAGDFAWARQLVPTAAEACCAASPLRWVGRADARLGFSPLRWQALTDTLLTRLAQLHAEQPDQLGAGLGRLRRLALPQESEATVEALVDEAVAAGRLSNSRGFVHLPEHVLSFSPAETALWQQVEPCFGNGSEPCWVRDLAHACQVPEADMRQLLRKAARLGLVVAIVPDRYYPQATLAGLARIARELASDSGDVDAARFRDAIGVGRKLAIQILEFFDRSGFLRRQGNRHLLRDRKLF</sequence>
<dbReference type="SUPFAM" id="SSF52540">
    <property type="entry name" value="P-loop containing nucleoside triphosphate hydrolases"/>
    <property type="match status" value="1"/>
</dbReference>
<dbReference type="InterPro" id="IPR009000">
    <property type="entry name" value="Transl_B-barrel_sf"/>
</dbReference>
<dbReference type="SUPFAM" id="SSF50465">
    <property type="entry name" value="EF-Tu/eEF-1alpha/eIF2-gamma C-terminal domain"/>
    <property type="match status" value="1"/>
</dbReference>
<dbReference type="Pfam" id="PF25461">
    <property type="entry name" value="Beta-barrel_SelB"/>
    <property type="match status" value="1"/>
</dbReference>
<dbReference type="PROSITE" id="PS00301">
    <property type="entry name" value="G_TR_1"/>
    <property type="match status" value="1"/>
</dbReference>
<dbReference type="InterPro" id="IPR004535">
    <property type="entry name" value="Transl_elong_SelB"/>
</dbReference>
<evidence type="ECO:0000256" key="4">
    <source>
        <dbReference type="ARBA" id="ARBA00022741"/>
    </source>
</evidence>
<evidence type="ECO:0000256" key="5">
    <source>
        <dbReference type="ARBA" id="ARBA00022917"/>
    </source>
</evidence>
<evidence type="ECO:0000256" key="2">
    <source>
        <dbReference type="ARBA" id="ARBA00015953"/>
    </source>
</evidence>
<dbReference type="InterPro" id="IPR036388">
    <property type="entry name" value="WH-like_DNA-bd_sf"/>
</dbReference>
<dbReference type="PANTHER" id="PTHR43721:SF22">
    <property type="entry name" value="ELONGATION FACTOR TU, MITOCHONDRIAL"/>
    <property type="match status" value="1"/>
</dbReference>
<dbReference type="InterPro" id="IPR048931">
    <property type="entry name" value="WHD_2nd_SelB_bact"/>
</dbReference>
<dbReference type="Pfam" id="PF00009">
    <property type="entry name" value="GTP_EFTU"/>
    <property type="match status" value="1"/>
</dbReference>
<dbReference type="Pfam" id="PF21458">
    <property type="entry name" value="WHD_1st_3rd_SelB"/>
    <property type="match status" value="1"/>
</dbReference>
<proteinExistence type="predicted"/>
<dbReference type="Proteomes" id="UP000197424">
    <property type="component" value="Chromosome"/>
</dbReference>
<dbReference type="GO" id="GO:0003723">
    <property type="term" value="F:RNA binding"/>
    <property type="evidence" value="ECO:0007669"/>
    <property type="project" value="InterPro"/>
</dbReference>
<gene>
    <name evidence="10" type="primary">selB</name>
    <name evidence="10" type="ORF">LHGZ1_0751</name>
</gene>
<dbReference type="CDD" id="cd15491">
    <property type="entry name" value="selB_III"/>
    <property type="match status" value="1"/>
</dbReference>
<evidence type="ECO:0000256" key="7">
    <source>
        <dbReference type="ARBA" id="ARBA00025526"/>
    </source>
</evidence>
<dbReference type="Pfam" id="PF09106">
    <property type="entry name" value="WHD_2nd_SelB"/>
    <property type="match status" value="1"/>
</dbReference>
<dbReference type="InterPro" id="IPR015191">
    <property type="entry name" value="SelB_WHD4"/>
</dbReference>
<dbReference type="GO" id="GO:0001514">
    <property type="term" value="P:selenocysteine incorporation"/>
    <property type="evidence" value="ECO:0007669"/>
    <property type="project" value="InterPro"/>
</dbReference>
<organism evidence="10 11">
    <name type="scientific">Laribacter hongkongensis</name>
    <dbReference type="NCBI Taxonomy" id="168471"/>
    <lineage>
        <taxon>Bacteria</taxon>
        <taxon>Pseudomonadati</taxon>
        <taxon>Pseudomonadota</taxon>
        <taxon>Betaproteobacteria</taxon>
        <taxon>Neisseriales</taxon>
        <taxon>Aquaspirillaceae</taxon>
        <taxon>Laribacter</taxon>
    </lineage>
</organism>
<dbReference type="PROSITE" id="PS51722">
    <property type="entry name" value="G_TR_2"/>
    <property type="match status" value="1"/>
</dbReference>
<keyword evidence="5" id="KW-0648">Protein biosynthesis</keyword>
<evidence type="ECO:0000256" key="6">
    <source>
        <dbReference type="ARBA" id="ARBA00023134"/>
    </source>
</evidence>
<dbReference type="GO" id="GO:0005525">
    <property type="term" value="F:GTP binding"/>
    <property type="evidence" value="ECO:0007669"/>
    <property type="project" value="UniProtKB-KW"/>
</dbReference>
<dbReference type="InterPro" id="IPR036390">
    <property type="entry name" value="WH_DNA-bd_sf"/>
</dbReference>
<dbReference type="InterPro" id="IPR004161">
    <property type="entry name" value="EFTu-like_2"/>
</dbReference>